<dbReference type="PANTHER" id="PTHR30521">
    <property type="entry name" value="DEFERROCHELATASE/PEROXIDASE"/>
    <property type="match status" value="1"/>
</dbReference>
<dbReference type="PATRIC" id="fig|1194971.3.peg.1624"/>
<feature type="domain" description="Dyp-type peroxidase N-terminal" evidence="7">
    <location>
        <begin position="31"/>
        <end position="160"/>
    </location>
</feature>
<dbReference type="InterPro" id="IPR048328">
    <property type="entry name" value="Dyp_perox_C"/>
</dbReference>
<dbReference type="GO" id="GO:0004601">
    <property type="term" value="F:peroxidase activity"/>
    <property type="evidence" value="ECO:0007669"/>
    <property type="project" value="UniProtKB-KW"/>
</dbReference>
<dbReference type="EMBL" id="CP011403">
    <property type="protein sequence ID" value="AKI05159.1"/>
    <property type="molecule type" value="Genomic_DNA"/>
</dbReference>
<protein>
    <submittedName>
        <fullName evidence="9">Peroxidase</fullName>
    </submittedName>
</protein>
<evidence type="ECO:0000256" key="6">
    <source>
        <dbReference type="ARBA" id="ARBA00025737"/>
    </source>
</evidence>
<dbReference type="InterPro" id="IPR048327">
    <property type="entry name" value="Dyp_perox_N"/>
</dbReference>
<feature type="domain" description="Dyp-type peroxidase C-terminal" evidence="8">
    <location>
        <begin position="165"/>
        <end position="321"/>
    </location>
</feature>
<dbReference type="GO" id="GO:0020037">
    <property type="term" value="F:heme binding"/>
    <property type="evidence" value="ECO:0007669"/>
    <property type="project" value="InterPro"/>
</dbReference>
<proteinExistence type="inferred from homology"/>
<comment type="cofactor">
    <cofactor evidence="1">
        <name>heme b</name>
        <dbReference type="ChEBI" id="CHEBI:60344"/>
    </cofactor>
</comment>
<dbReference type="Pfam" id="PF04261">
    <property type="entry name" value="Dyp_perox_N"/>
    <property type="match status" value="1"/>
</dbReference>
<dbReference type="InterPro" id="IPR011008">
    <property type="entry name" value="Dimeric_a/b-barrel"/>
</dbReference>
<keyword evidence="5" id="KW-0408">Iron</keyword>
<evidence type="ECO:0000313" key="10">
    <source>
        <dbReference type="Proteomes" id="UP000035027"/>
    </source>
</evidence>
<dbReference type="InterPro" id="IPR006314">
    <property type="entry name" value="Dyp_peroxidase"/>
</dbReference>
<dbReference type="SUPFAM" id="SSF54909">
    <property type="entry name" value="Dimeric alpha+beta barrel"/>
    <property type="match status" value="1"/>
</dbReference>
<keyword evidence="4" id="KW-0560">Oxidoreductase</keyword>
<evidence type="ECO:0000256" key="2">
    <source>
        <dbReference type="ARBA" id="ARBA00022559"/>
    </source>
</evidence>
<keyword evidence="3" id="KW-0479">Metal-binding</keyword>
<dbReference type="NCBIfam" id="TIGR01413">
    <property type="entry name" value="Dyp_perox_fam"/>
    <property type="match status" value="1"/>
</dbReference>
<evidence type="ECO:0000259" key="8">
    <source>
        <dbReference type="Pfam" id="PF20628"/>
    </source>
</evidence>
<dbReference type="AlphaFoldDB" id="A0A0F7Q0W8"/>
<comment type="similarity">
    <text evidence="6">Belongs to the DyP-type peroxidase family.</text>
</comment>
<gene>
    <name evidence="9" type="ORF">LsR_01617</name>
</gene>
<evidence type="ECO:0000256" key="1">
    <source>
        <dbReference type="ARBA" id="ARBA00001970"/>
    </source>
</evidence>
<evidence type="ECO:0000256" key="4">
    <source>
        <dbReference type="ARBA" id="ARBA00023002"/>
    </source>
</evidence>
<accession>A0A0F7Q0W8</accession>
<dbReference type="GO" id="GO:0005829">
    <property type="term" value="C:cytosol"/>
    <property type="evidence" value="ECO:0007669"/>
    <property type="project" value="TreeGrafter"/>
</dbReference>
<evidence type="ECO:0000256" key="5">
    <source>
        <dbReference type="ARBA" id="ARBA00023004"/>
    </source>
</evidence>
<keyword evidence="2 9" id="KW-0575">Peroxidase</keyword>
<dbReference type="PANTHER" id="PTHR30521:SF0">
    <property type="entry name" value="DYP-TYPE PEROXIDASE FAMILY PROTEIN"/>
    <property type="match status" value="1"/>
</dbReference>
<reference evidence="9 10" key="1">
    <citation type="submission" date="2015-05" db="EMBL/GenBank/DDBJ databases">
        <title>Complete genome sequence of Lactobacillus salivarius Ren, a probiotic strain with antitumor activity.</title>
        <authorList>
            <person name="Sun E."/>
            <person name="Zhao L."/>
            <person name="Liu S."/>
            <person name="Zhang M."/>
            <person name="Guo H."/>
            <person name="Ren F."/>
        </authorList>
    </citation>
    <scope>NUCLEOTIDE SEQUENCE [LARGE SCALE GENOMIC DNA]</scope>
    <source>
        <strain evidence="9 10">Ren</strain>
    </source>
</reference>
<organism evidence="9 10">
    <name type="scientific">Ligilactobacillus salivarius str. Ren</name>
    <dbReference type="NCBI Taxonomy" id="1194971"/>
    <lineage>
        <taxon>Bacteria</taxon>
        <taxon>Bacillati</taxon>
        <taxon>Bacillota</taxon>
        <taxon>Bacilli</taxon>
        <taxon>Lactobacillales</taxon>
        <taxon>Lactobacillaceae</taxon>
        <taxon>Ligilactobacillus</taxon>
    </lineage>
</organism>
<evidence type="ECO:0000256" key="3">
    <source>
        <dbReference type="ARBA" id="ARBA00022723"/>
    </source>
</evidence>
<sequence>MLELICNNSKLTLEGEIIMAMNPSKAQDVWKDIGKSVQFTVLELKRENQAHEQEVIQEFADRYQAIIRSLRIRNGDGYLKASFGISNDAWDYLFPNAPKPKELETYETISGPEYSMPASKGDLFFHIRADSEAYVYEAMSQFRRFLEDITTVVDETKGFRYFEGRAIIGFIDGTEAPQVEDAADYAIIGDEDPFFENGSYAFAQKWKHNMDFWNHMKTEEQEKAVGREKFTDLELEDEDKFKNAHNVASKAEIDGEEQKIVRMNVPYSDPAQNNTGTYFIGYARHWKVTKMMLQNMVDKSDFLLTFSDILSGQLFFIPSRDMLDKIADGELNK</sequence>
<dbReference type="PROSITE" id="PS51404">
    <property type="entry name" value="DYP_PEROXIDASE"/>
    <property type="match status" value="1"/>
</dbReference>
<dbReference type="Pfam" id="PF20628">
    <property type="entry name" value="Dyp_perox_C"/>
    <property type="match status" value="1"/>
</dbReference>
<dbReference type="GO" id="GO:0046872">
    <property type="term" value="F:metal ion binding"/>
    <property type="evidence" value="ECO:0007669"/>
    <property type="project" value="UniProtKB-KW"/>
</dbReference>
<dbReference type="Proteomes" id="UP000035027">
    <property type="component" value="Chromosome"/>
</dbReference>
<name>A0A0F7Q0W8_9LACO</name>
<evidence type="ECO:0000313" key="9">
    <source>
        <dbReference type="EMBL" id="AKI05159.1"/>
    </source>
</evidence>
<evidence type="ECO:0000259" key="7">
    <source>
        <dbReference type="Pfam" id="PF04261"/>
    </source>
</evidence>